<evidence type="ECO:0000313" key="2">
    <source>
        <dbReference type="EMBL" id="GHB64258.1"/>
    </source>
</evidence>
<feature type="signal peptide" evidence="1">
    <location>
        <begin position="1"/>
        <end position="20"/>
    </location>
</feature>
<keyword evidence="3" id="KW-1185">Reference proteome</keyword>
<proteinExistence type="predicted"/>
<sequence length="745" mass="83326">MKKLLSACLFFAFCLPFARGQTITFPPGKLASEEYVQHYVDSVLQAKPVVQVPPVITLPAPPTLQPCKAGPEIRTITSVTEQSLVLVFHGEEVHGMDFEILKNGAVQRAGKLEPKSNTLTLGYESLSGGTYSLRLIGNTCLGSSEPREFTIEKFSGQVNPPKIPVPDPGRADQTVQPVLLSKSHPYILDVTITGTSENWLISDVSTFQLREGYEFLYLVNNDIVRTSQNLTNYHYAGNTPVRIQKHPIKKGAESLARWDMNAQPGSWFDKDASYAFGPISDVGGVTAYYFKGGWLPQSQDLAWVNPVPAGWQPKDYSTWPESSPAITLPANKVYVQAPHTEGQTISQLLRLGVTHYSQKWRTKEAGLPADRVYNDVPQTRTLLNLSMNGNQWVKSFSDDHIRAAARRIEIMPVMVNETMEGDDWIPQDNRSWGIFYDELGNRIPRDGKRRYLSHNYYDILPNEYSTANKKLTDLRWVYNTPARNLPRGVFSGTLKSTNTHMTGWYKNAPDETTYVYKRLYNMQVSRKLGLFTGVFIFPVHEWLPGFSWQVEVASPAGKFSRSDKAPLSPSELVTAAFLGLDEGDIAIVWDTDFWLSKNPADQKVSWMGTGKDRWEGPGEFPYKSNGAGFGGYPQWTYDVFHFGVLLYSHTSAATDGGESHYASFRIDGGSWITPRLDGSDVLDAWDQKRGLAKVTKKGKVVTISYVNPAADNQPHSIEIRDPDNASRTWRGTVFGDVIHSVNLSI</sequence>
<dbReference type="EMBL" id="BMXF01000001">
    <property type="protein sequence ID" value="GHB64258.1"/>
    <property type="molecule type" value="Genomic_DNA"/>
</dbReference>
<dbReference type="AlphaFoldDB" id="A0A8J3G8D8"/>
<accession>A0A8J3G8D8</accession>
<keyword evidence="1" id="KW-0732">Signal</keyword>
<gene>
    <name evidence="2" type="ORF">GCM10007390_17680</name>
</gene>
<dbReference type="RefSeq" id="WP_189563943.1">
    <property type="nucleotide sequence ID" value="NZ_BMXF01000001.1"/>
</dbReference>
<dbReference type="Proteomes" id="UP000598271">
    <property type="component" value="Unassembled WGS sequence"/>
</dbReference>
<name>A0A8J3G8D8_9BACT</name>
<organism evidence="2 3">
    <name type="scientific">Persicitalea jodogahamensis</name>
    <dbReference type="NCBI Taxonomy" id="402147"/>
    <lineage>
        <taxon>Bacteria</taxon>
        <taxon>Pseudomonadati</taxon>
        <taxon>Bacteroidota</taxon>
        <taxon>Cytophagia</taxon>
        <taxon>Cytophagales</taxon>
        <taxon>Spirosomataceae</taxon>
        <taxon>Persicitalea</taxon>
    </lineage>
</organism>
<feature type="chain" id="PRO_5035157918" evidence="1">
    <location>
        <begin position="21"/>
        <end position="745"/>
    </location>
</feature>
<protein>
    <submittedName>
        <fullName evidence="2">Uncharacterized protein</fullName>
    </submittedName>
</protein>
<reference evidence="2 3" key="1">
    <citation type="journal article" date="2014" name="Int. J. Syst. Evol. Microbiol.">
        <title>Complete genome sequence of Corynebacterium casei LMG S-19264T (=DSM 44701T), isolated from a smear-ripened cheese.</title>
        <authorList>
            <consortium name="US DOE Joint Genome Institute (JGI-PGF)"/>
            <person name="Walter F."/>
            <person name="Albersmeier A."/>
            <person name="Kalinowski J."/>
            <person name="Ruckert C."/>
        </authorList>
    </citation>
    <scope>NUCLEOTIDE SEQUENCE [LARGE SCALE GENOMIC DNA]</scope>
    <source>
        <strain evidence="2 3">KCTC 12866</strain>
    </source>
</reference>
<evidence type="ECO:0000256" key="1">
    <source>
        <dbReference type="SAM" id="SignalP"/>
    </source>
</evidence>
<evidence type="ECO:0000313" key="3">
    <source>
        <dbReference type="Proteomes" id="UP000598271"/>
    </source>
</evidence>
<comment type="caution">
    <text evidence="2">The sequence shown here is derived from an EMBL/GenBank/DDBJ whole genome shotgun (WGS) entry which is preliminary data.</text>
</comment>